<dbReference type="InterPro" id="IPR024084">
    <property type="entry name" value="IsoPropMal-DH-like_dom"/>
</dbReference>
<dbReference type="InterPro" id="IPR019818">
    <property type="entry name" value="IsoCit/isopropylmalate_DH_CS"/>
</dbReference>
<dbReference type="Gene3D" id="3.40.718.10">
    <property type="entry name" value="Isopropylmalate Dehydrogenase"/>
    <property type="match status" value="1"/>
</dbReference>
<dbReference type="GO" id="GO:0051287">
    <property type="term" value="F:NAD binding"/>
    <property type="evidence" value="ECO:0007669"/>
    <property type="project" value="InterPro"/>
</dbReference>
<dbReference type="GO" id="GO:0006099">
    <property type="term" value="P:tricarboxylic acid cycle"/>
    <property type="evidence" value="ECO:0007669"/>
    <property type="project" value="TreeGrafter"/>
</dbReference>
<dbReference type="AlphaFoldDB" id="A0A2U8DL72"/>
<dbReference type="SUPFAM" id="SSF53659">
    <property type="entry name" value="Isocitrate/Isopropylmalate dehydrogenase-like"/>
    <property type="match status" value="1"/>
</dbReference>
<dbReference type="PANTHER" id="PTHR11835">
    <property type="entry name" value="DECARBOXYLATING DEHYDROGENASES-ISOCITRATE, ISOPROPYLMALATE, TARTRATE"/>
    <property type="match status" value="1"/>
</dbReference>
<proteinExistence type="inferred from homology"/>
<dbReference type="GO" id="GO:0006102">
    <property type="term" value="P:isocitrate metabolic process"/>
    <property type="evidence" value="ECO:0007669"/>
    <property type="project" value="TreeGrafter"/>
</dbReference>
<evidence type="ECO:0000313" key="4">
    <source>
        <dbReference type="EMBL" id="AWI03181.1"/>
    </source>
</evidence>
<evidence type="ECO:0000313" key="5">
    <source>
        <dbReference type="Proteomes" id="UP000244910"/>
    </source>
</evidence>
<sequence length="334" mass="36132">MGHKITLIPGDGIGPEVTSAAKKIIDASGVNIEWDVVEAGATVIEEYGTPLPDYVLDSIKKNKVALKGPVTTPVGKGFRSVNVTLRQNLNLYSNVRPIKSYEGVESRFSYVDLVIFRENTEDLYAGIEHMVSEDIAESIKIISKKASDRIVRAAFDYARKNNRKKVTAVHKANIMKMSDGLFLKCARNIAEEYKDIEFEDVIVDAMSMKLVLTPEKYDVLVMPNLYGDILSDMASGLVGGLGLVPGANIGDDAAVFEPAHGSAPDIAGKNMSNPVAAVLSGIMMLNHIGEFEAALKIEKAIEDVLKEGKNVTADLGGNANTVEFTEAIINAMKK</sequence>
<dbReference type="Pfam" id="PF00180">
    <property type="entry name" value="Iso_dh"/>
    <property type="match status" value="1"/>
</dbReference>
<feature type="domain" description="Isopropylmalate dehydrogenase-like" evidence="3">
    <location>
        <begin position="4"/>
        <end position="328"/>
    </location>
</feature>
<keyword evidence="2" id="KW-0560">Oxidoreductase</keyword>
<dbReference type="KEGG" id="cdrk:B9W14_01280"/>
<dbReference type="FunFam" id="3.40.718.10:FF:000014">
    <property type="entry name" value="Isocitrate dehydrogenase (NAD(+))"/>
    <property type="match status" value="1"/>
</dbReference>
<comment type="similarity">
    <text evidence="1">Belongs to the isocitrate and isopropylmalate dehydrogenases family.</text>
</comment>
<gene>
    <name evidence="4" type="ORF">B9W14_01280</name>
</gene>
<evidence type="ECO:0000256" key="1">
    <source>
        <dbReference type="ARBA" id="ARBA00007769"/>
    </source>
</evidence>
<dbReference type="GO" id="GO:0004449">
    <property type="term" value="F:isocitrate dehydrogenase (NAD+) activity"/>
    <property type="evidence" value="ECO:0007669"/>
    <property type="project" value="TreeGrafter"/>
</dbReference>
<accession>A0A2U8DL72</accession>
<dbReference type="OrthoDB" id="9806254at2"/>
<name>A0A2U8DL72_9CLOT</name>
<evidence type="ECO:0000259" key="3">
    <source>
        <dbReference type="SMART" id="SM01329"/>
    </source>
</evidence>
<dbReference type="SMART" id="SM01329">
    <property type="entry name" value="Iso_dh"/>
    <property type="match status" value="1"/>
</dbReference>
<dbReference type="PANTHER" id="PTHR11835:SF34">
    <property type="entry name" value="ISOCITRATE DEHYDROGENASE [NAD] SUBUNIT ALPHA, MITOCHONDRIAL"/>
    <property type="match status" value="1"/>
</dbReference>
<reference evidence="5" key="1">
    <citation type="submission" date="2017-04" db="EMBL/GenBank/DDBJ databases">
        <authorList>
            <person name="Song Y."/>
            <person name="Cho B.-K."/>
        </authorList>
    </citation>
    <scope>NUCLEOTIDE SEQUENCE [LARGE SCALE GENOMIC DNA]</scope>
    <source>
        <strain evidence="5">SL1</strain>
    </source>
</reference>
<evidence type="ECO:0000256" key="2">
    <source>
        <dbReference type="ARBA" id="ARBA00023002"/>
    </source>
</evidence>
<dbReference type="GO" id="GO:0000287">
    <property type="term" value="F:magnesium ion binding"/>
    <property type="evidence" value="ECO:0007669"/>
    <property type="project" value="InterPro"/>
</dbReference>
<organism evidence="4 5">
    <name type="scientific">Clostridium drakei</name>
    <dbReference type="NCBI Taxonomy" id="332101"/>
    <lineage>
        <taxon>Bacteria</taxon>
        <taxon>Bacillati</taxon>
        <taxon>Bacillota</taxon>
        <taxon>Clostridia</taxon>
        <taxon>Eubacteriales</taxon>
        <taxon>Clostridiaceae</taxon>
        <taxon>Clostridium</taxon>
    </lineage>
</organism>
<dbReference type="PROSITE" id="PS00470">
    <property type="entry name" value="IDH_IMDH"/>
    <property type="match status" value="1"/>
</dbReference>
<protein>
    <submittedName>
        <fullName evidence="4">Isocitrate dehydrogenase</fullName>
    </submittedName>
</protein>
<dbReference type="Proteomes" id="UP000244910">
    <property type="component" value="Chromosome"/>
</dbReference>
<keyword evidence="5" id="KW-1185">Reference proteome</keyword>
<dbReference type="RefSeq" id="WP_032078487.1">
    <property type="nucleotide sequence ID" value="NZ_CP020953.1"/>
</dbReference>
<dbReference type="EMBL" id="CP020953">
    <property type="protein sequence ID" value="AWI03181.1"/>
    <property type="molecule type" value="Genomic_DNA"/>
</dbReference>